<dbReference type="Proteomes" id="UP000184532">
    <property type="component" value="Unassembled WGS sequence"/>
</dbReference>
<organism evidence="1 2">
    <name type="scientific">Flagellimonas flava</name>
    <dbReference type="NCBI Taxonomy" id="570519"/>
    <lineage>
        <taxon>Bacteria</taxon>
        <taxon>Pseudomonadati</taxon>
        <taxon>Bacteroidota</taxon>
        <taxon>Flavobacteriia</taxon>
        <taxon>Flavobacteriales</taxon>
        <taxon>Flavobacteriaceae</taxon>
        <taxon>Flagellimonas</taxon>
    </lineage>
</organism>
<dbReference type="AlphaFoldDB" id="A0A1M5I1G9"/>
<evidence type="ECO:0008006" key="3">
    <source>
        <dbReference type="Google" id="ProtNLM"/>
    </source>
</evidence>
<proteinExistence type="predicted"/>
<protein>
    <recommendedName>
        <fullName evidence="3">DUF4249 domain-containing protein</fullName>
    </recommendedName>
</protein>
<dbReference type="OrthoDB" id="1062680at2"/>
<dbReference type="InterPro" id="IPR025345">
    <property type="entry name" value="DUF4249"/>
</dbReference>
<gene>
    <name evidence="1" type="ORF">SAMN04488116_0351</name>
</gene>
<accession>A0A1M5I1G9</accession>
<dbReference type="EMBL" id="FQWL01000001">
    <property type="protein sequence ID" value="SHG21849.1"/>
    <property type="molecule type" value="Genomic_DNA"/>
</dbReference>
<dbReference type="STRING" id="570519.SAMN04488116_0351"/>
<name>A0A1M5I1G9_9FLAO</name>
<evidence type="ECO:0000313" key="2">
    <source>
        <dbReference type="Proteomes" id="UP000184532"/>
    </source>
</evidence>
<evidence type="ECO:0000313" key="1">
    <source>
        <dbReference type="EMBL" id="SHG21849.1"/>
    </source>
</evidence>
<sequence>MRLSPIQVLFRFFKAILMLAFLAGCVESFEPGTEVFEDALVIESTITDEMGRQEVVLSRAFRFEEFVPEPEQGAKVMVVDDSGNEFAFEETTAGRYTSNVDFAAEQGRSYQLLITTSSGDEYASEQVVAPERFPIGEISAGATEENGGGIDIFVDYEPSQAAKYFRYKYEETYKIIAPDWNSQMLAFEGPVLVLKARILDEKTCFNTNLSQNININNPRLTTSNSVPRFSVRFIQKDNYIISHRYSILVKQLVLTEASYNYFEQLQEANEGDDVFSPSQPGFFRGNVFSVNKPEENVLGFFHVASISSERLFFDYVDFYPEEALPPYVDKCFPFVPPLEPNEEEPSIGELMDANAIRYHSITATGKFAVVPRVCGDCTVLGSTEIPEFWEE</sequence>
<dbReference type="Pfam" id="PF14054">
    <property type="entry name" value="DUF4249"/>
    <property type="match status" value="1"/>
</dbReference>
<keyword evidence="2" id="KW-1185">Reference proteome</keyword>
<dbReference type="PROSITE" id="PS51257">
    <property type="entry name" value="PROKAR_LIPOPROTEIN"/>
    <property type="match status" value="1"/>
</dbReference>
<reference evidence="2" key="1">
    <citation type="submission" date="2016-11" db="EMBL/GenBank/DDBJ databases">
        <authorList>
            <person name="Varghese N."/>
            <person name="Submissions S."/>
        </authorList>
    </citation>
    <scope>NUCLEOTIDE SEQUENCE [LARGE SCALE GENOMIC DNA]</scope>
    <source>
        <strain evidence="2">DSM 22638</strain>
    </source>
</reference>